<comment type="similarity">
    <text evidence="1 2">Belongs to the calycin superfamily. Lipocalin family.</text>
</comment>
<dbReference type="Gene3D" id="2.40.128.20">
    <property type="match status" value="1"/>
</dbReference>
<dbReference type="GO" id="GO:0005737">
    <property type="term" value="C:cytoplasm"/>
    <property type="evidence" value="ECO:0007669"/>
    <property type="project" value="TreeGrafter"/>
</dbReference>
<feature type="domain" description="Lipocalin/cytosolic fatty-acid binding" evidence="3">
    <location>
        <begin position="37"/>
        <end position="172"/>
    </location>
</feature>
<reference evidence="5" key="1">
    <citation type="submission" date="2011-08" db="EMBL/GenBank/DDBJ databases">
        <authorList>
            <person name="Rombauts S."/>
        </authorList>
    </citation>
    <scope>NUCLEOTIDE SEQUENCE</scope>
    <source>
        <strain evidence="5">London</strain>
    </source>
</reference>
<evidence type="ECO:0000259" key="3">
    <source>
        <dbReference type="Pfam" id="PF00061"/>
    </source>
</evidence>
<keyword evidence="2" id="KW-0732">Signal</keyword>
<name>T1K790_TETUR</name>
<dbReference type="HOGENOM" id="CLU_127873_0_0_1"/>
<dbReference type="InterPro" id="IPR000566">
    <property type="entry name" value="Lipocln_cytosolic_FA-bd_dom"/>
</dbReference>
<keyword evidence="5" id="KW-1185">Reference proteome</keyword>
<reference evidence="4" key="2">
    <citation type="submission" date="2015-06" db="UniProtKB">
        <authorList>
            <consortium name="EnsemblMetazoa"/>
        </authorList>
    </citation>
    <scope>IDENTIFICATION</scope>
</reference>
<evidence type="ECO:0000256" key="2">
    <source>
        <dbReference type="PIRNR" id="PIRNR036893"/>
    </source>
</evidence>
<dbReference type="PANTHER" id="PTHR10612">
    <property type="entry name" value="APOLIPOPROTEIN D"/>
    <property type="match status" value="1"/>
</dbReference>
<dbReference type="SUPFAM" id="SSF50814">
    <property type="entry name" value="Lipocalins"/>
    <property type="match status" value="1"/>
</dbReference>
<dbReference type="Pfam" id="PF00061">
    <property type="entry name" value="Lipocalin"/>
    <property type="match status" value="1"/>
</dbReference>
<accession>T1K790</accession>
<sequence>MKMIATLFVVFAVASSAFGQCPVPTPVSGADIGKIAGRWYEISGSTLDLTCVTMDFTPREDGNFNYTTLGSKSDGSKHSRHLLAIRTDNENSFNISDMSTETRYPITFYIADTDYDNYLAMYSCVFLPGYSQIQLGFILSRFNSMKDDKLAELTDLLIKLGLTDDKIQSISQEYCKYWPASQ</sequence>
<dbReference type="AlphaFoldDB" id="T1K790"/>
<dbReference type="STRING" id="32264.T1K790"/>
<feature type="chain" id="PRO_5013436166" description="Lipocalin/cytosolic fatty-acid binding domain-containing protein" evidence="2">
    <location>
        <begin position="20"/>
        <end position="182"/>
    </location>
</feature>
<proteinExistence type="inferred from homology"/>
<dbReference type="KEGG" id="tut:107361412"/>
<dbReference type="eggNOG" id="ENOG502SZN5">
    <property type="taxonomic scope" value="Eukaryota"/>
</dbReference>
<evidence type="ECO:0000313" key="5">
    <source>
        <dbReference type="Proteomes" id="UP000015104"/>
    </source>
</evidence>
<dbReference type="InterPro" id="IPR012674">
    <property type="entry name" value="Calycin"/>
</dbReference>
<dbReference type="PANTHER" id="PTHR10612:SF34">
    <property type="entry name" value="APOLIPOPROTEIN D"/>
    <property type="match status" value="1"/>
</dbReference>
<dbReference type="InterPro" id="IPR022271">
    <property type="entry name" value="Lipocalin_ApoD"/>
</dbReference>
<feature type="signal peptide" evidence="2">
    <location>
        <begin position="1"/>
        <end position="19"/>
    </location>
</feature>
<dbReference type="GO" id="GO:0000302">
    <property type="term" value="P:response to reactive oxygen species"/>
    <property type="evidence" value="ECO:0007669"/>
    <property type="project" value="TreeGrafter"/>
</dbReference>
<gene>
    <name evidence="4" type="primary">107361412</name>
</gene>
<dbReference type="Proteomes" id="UP000015104">
    <property type="component" value="Unassembled WGS sequence"/>
</dbReference>
<dbReference type="EMBL" id="CAEY01001801">
    <property type="status" value="NOT_ANNOTATED_CDS"/>
    <property type="molecule type" value="Genomic_DNA"/>
</dbReference>
<dbReference type="OrthoDB" id="565904at2759"/>
<evidence type="ECO:0000313" key="4">
    <source>
        <dbReference type="EnsemblMetazoa" id="tetur06g03370.1"/>
    </source>
</evidence>
<dbReference type="EnsemblMetazoa" id="tetur06g03370.1">
    <property type="protein sequence ID" value="tetur06g03370.1"/>
    <property type="gene ID" value="tetur06g03370"/>
</dbReference>
<organism evidence="4 5">
    <name type="scientific">Tetranychus urticae</name>
    <name type="common">Two-spotted spider mite</name>
    <dbReference type="NCBI Taxonomy" id="32264"/>
    <lineage>
        <taxon>Eukaryota</taxon>
        <taxon>Metazoa</taxon>
        <taxon>Ecdysozoa</taxon>
        <taxon>Arthropoda</taxon>
        <taxon>Chelicerata</taxon>
        <taxon>Arachnida</taxon>
        <taxon>Acari</taxon>
        <taxon>Acariformes</taxon>
        <taxon>Trombidiformes</taxon>
        <taxon>Prostigmata</taxon>
        <taxon>Eleutherengona</taxon>
        <taxon>Raphignathae</taxon>
        <taxon>Tetranychoidea</taxon>
        <taxon>Tetranychidae</taxon>
        <taxon>Tetranychus</taxon>
    </lineage>
</organism>
<dbReference type="GO" id="GO:0006629">
    <property type="term" value="P:lipid metabolic process"/>
    <property type="evidence" value="ECO:0007669"/>
    <property type="project" value="TreeGrafter"/>
</dbReference>
<evidence type="ECO:0000256" key="1">
    <source>
        <dbReference type="ARBA" id="ARBA00006889"/>
    </source>
</evidence>
<dbReference type="PIRSF" id="PIRSF036893">
    <property type="entry name" value="Lipocalin_ApoD"/>
    <property type="match status" value="1"/>
</dbReference>
<protein>
    <recommendedName>
        <fullName evidence="3">Lipocalin/cytosolic fatty-acid binding domain-containing protein</fullName>
    </recommendedName>
</protein>